<organism evidence="1 2">
    <name type="scientific">Parelaphostrongylus tenuis</name>
    <name type="common">Meningeal worm</name>
    <dbReference type="NCBI Taxonomy" id="148309"/>
    <lineage>
        <taxon>Eukaryota</taxon>
        <taxon>Metazoa</taxon>
        <taxon>Ecdysozoa</taxon>
        <taxon>Nematoda</taxon>
        <taxon>Chromadorea</taxon>
        <taxon>Rhabditida</taxon>
        <taxon>Rhabditina</taxon>
        <taxon>Rhabditomorpha</taxon>
        <taxon>Strongyloidea</taxon>
        <taxon>Metastrongylidae</taxon>
        <taxon>Parelaphostrongylus</taxon>
    </lineage>
</organism>
<dbReference type="Proteomes" id="UP001196413">
    <property type="component" value="Unassembled WGS sequence"/>
</dbReference>
<name>A0AAD5MNL0_PARTN</name>
<evidence type="ECO:0000313" key="2">
    <source>
        <dbReference type="Proteomes" id="UP001196413"/>
    </source>
</evidence>
<accession>A0AAD5MNL0</accession>
<evidence type="ECO:0000313" key="1">
    <source>
        <dbReference type="EMBL" id="KAJ1361712.1"/>
    </source>
</evidence>
<reference evidence="1" key="1">
    <citation type="submission" date="2021-06" db="EMBL/GenBank/DDBJ databases">
        <title>Parelaphostrongylus tenuis whole genome reference sequence.</title>
        <authorList>
            <person name="Garwood T.J."/>
            <person name="Larsen P.A."/>
            <person name="Fountain-Jones N.M."/>
            <person name="Garbe J.R."/>
            <person name="Macchietto M.G."/>
            <person name="Kania S.A."/>
            <person name="Gerhold R.W."/>
            <person name="Richards J.E."/>
            <person name="Wolf T.M."/>
        </authorList>
    </citation>
    <scope>NUCLEOTIDE SEQUENCE</scope>
    <source>
        <strain evidence="1">MNPRO001-30</strain>
        <tissue evidence="1">Meninges</tissue>
    </source>
</reference>
<proteinExistence type="predicted"/>
<protein>
    <submittedName>
        <fullName evidence="1">Uncharacterized protein</fullName>
    </submittedName>
</protein>
<dbReference type="EMBL" id="JAHQIW010004259">
    <property type="protein sequence ID" value="KAJ1361712.1"/>
    <property type="molecule type" value="Genomic_DNA"/>
</dbReference>
<dbReference type="AlphaFoldDB" id="A0AAD5MNL0"/>
<keyword evidence="2" id="KW-1185">Reference proteome</keyword>
<sequence length="117" mass="13504">MLQILLLALCGTKNFTTLSKVFENRTSSKQRKRESAVKGKTFRSLVGISLVKNGKYIGVNAPMTANSYQRVNKVGRNIYNMEKPAMMRRKYECMENKGLCTFIPYDDQCIHYILFYS</sequence>
<gene>
    <name evidence="1" type="ORF">KIN20_021037</name>
</gene>
<comment type="caution">
    <text evidence="1">The sequence shown here is derived from an EMBL/GenBank/DDBJ whole genome shotgun (WGS) entry which is preliminary data.</text>
</comment>